<dbReference type="SMART" id="SM00822">
    <property type="entry name" value="PKS_KR"/>
    <property type="match status" value="1"/>
</dbReference>
<keyword evidence="5" id="KW-1185">Reference proteome</keyword>
<accession>A0A846HEJ0</accession>
<evidence type="ECO:0000313" key="5">
    <source>
        <dbReference type="Proteomes" id="UP000031549"/>
    </source>
</evidence>
<dbReference type="PRINTS" id="PR00081">
    <property type="entry name" value="GDHRDH"/>
</dbReference>
<protein>
    <submittedName>
        <fullName evidence="4">SDR family oxidoreductase</fullName>
    </submittedName>
</protein>
<organism evidence="4 5">
    <name type="scientific">Hassallia byssoidea VB512170</name>
    <dbReference type="NCBI Taxonomy" id="1304833"/>
    <lineage>
        <taxon>Bacteria</taxon>
        <taxon>Bacillati</taxon>
        <taxon>Cyanobacteriota</taxon>
        <taxon>Cyanophyceae</taxon>
        <taxon>Nostocales</taxon>
        <taxon>Tolypothrichaceae</taxon>
        <taxon>Hassallia</taxon>
    </lineage>
</organism>
<dbReference type="InterPro" id="IPR057326">
    <property type="entry name" value="KR_dom"/>
</dbReference>
<gene>
    <name evidence="4" type="ORF">PI95_021345</name>
</gene>
<dbReference type="InterPro" id="IPR002347">
    <property type="entry name" value="SDR_fam"/>
</dbReference>
<dbReference type="CDD" id="cd05374">
    <property type="entry name" value="17beta-HSD-like_SDR_c"/>
    <property type="match status" value="1"/>
</dbReference>
<dbReference type="SUPFAM" id="SSF51735">
    <property type="entry name" value="NAD(P)-binding Rossmann-fold domains"/>
    <property type="match status" value="1"/>
</dbReference>
<dbReference type="EMBL" id="JTCM02000056">
    <property type="protein sequence ID" value="NEU75030.1"/>
    <property type="molecule type" value="Genomic_DNA"/>
</dbReference>
<dbReference type="PROSITE" id="PS00061">
    <property type="entry name" value="ADH_SHORT"/>
    <property type="match status" value="1"/>
</dbReference>
<dbReference type="PRINTS" id="PR00080">
    <property type="entry name" value="SDRFAMILY"/>
</dbReference>
<dbReference type="GO" id="GO:0016491">
    <property type="term" value="F:oxidoreductase activity"/>
    <property type="evidence" value="ECO:0007669"/>
    <property type="project" value="TreeGrafter"/>
</dbReference>
<dbReference type="Proteomes" id="UP000031549">
    <property type="component" value="Unassembled WGS sequence"/>
</dbReference>
<evidence type="ECO:0000313" key="4">
    <source>
        <dbReference type="EMBL" id="NEU75030.1"/>
    </source>
</evidence>
<comment type="similarity">
    <text evidence="1 2">Belongs to the short-chain dehydrogenases/reductases (SDR) family.</text>
</comment>
<dbReference type="InterPro" id="IPR036291">
    <property type="entry name" value="NAD(P)-bd_dom_sf"/>
</dbReference>
<evidence type="ECO:0000259" key="3">
    <source>
        <dbReference type="SMART" id="SM00822"/>
    </source>
</evidence>
<dbReference type="PANTHER" id="PTHR43313:SF1">
    <property type="entry name" value="3BETA-HYDROXYSTEROID DEHYDROGENASE DHS-16"/>
    <property type="match status" value="1"/>
</dbReference>
<dbReference type="AlphaFoldDB" id="A0A846HEJ0"/>
<comment type="caution">
    <text evidence="4">The sequence shown here is derived from an EMBL/GenBank/DDBJ whole genome shotgun (WGS) entry which is preliminary data.</text>
</comment>
<dbReference type="PANTHER" id="PTHR43313">
    <property type="entry name" value="SHORT-CHAIN DEHYDROGENASE/REDUCTASE FAMILY 9C"/>
    <property type="match status" value="1"/>
</dbReference>
<name>A0A846HEJ0_9CYAN</name>
<proteinExistence type="inferred from homology"/>
<evidence type="ECO:0000256" key="1">
    <source>
        <dbReference type="ARBA" id="ARBA00006484"/>
    </source>
</evidence>
<dbReference type="Pfam" id="PF00106">
    <property type="entry name" value="adh_short"/>
    <property type="match status" value="1"/>
</dbReference>
<sequence length="292" mass="32153">MKAILVTGASSGIGYSIAKEFANHGYHVFGSIRRKHDADRLITDIGANVTPLLFDVTDLEAIQQAVQQVEGIVKHYGLVGLINNAGIGTAGPLMHQPLDEIRHQFEVNVIGQIAVIQAFLPLLGASKQSRPNPGRIINISSVAGKSAPAFLGAYVGSKHAIEGISHSLRRELQLYGIDVVIIGPGAVNTPIWDKELAQDASRYAETDYAEPIRRFQTFFVESGKQGYSPAVVGEFVRKVFERQKPKARYALVPNAIQNWYIPRILPTRWLDRIIGKKLHLFDRTHSTPNSNS</sequence>
<dbReference type="Gene3D" id="3.40.50.720">
    <property type="entry name" value="NAD(P)-binding Rossmann-like Domain"/>
    <property type="match status" value="1"/>
</dbReference>
<reference evidence="4 5" key="1">
    <citation type="journal article" date="2015" name="Genome Announc.">
        <title>Draft Genome Sequence of Cyanobacterium Hassallia byssoidea Strain VB512170, Isolated from Monuments in India.</title>
        <authorList>
            <person name="Singh D."/>
            <person name="Chandrababunaidu M.M."/>
            <person name="Panda A."/>
            <person name="Sen D."/>
            <person name="Bhattacharyya S."/>
            <person name="Adhikary S.P."/>
            <person name="Tripathy S."/>
        </authorList>
    </citation>
    <scope>NUCLEOTIDE SEQUENCE [LARGE SCALE GENOMIC DNA]</scope>
    <source>
        <strain evidence="4 5">VB512170</strain>
    </source>
</reference>
<feature type="domain" description="Ketoreductase" evidence="3">
    <location>
        <begin position="2"/>
        <end position="190"/>
    </location>
</feature>
<dbReference type="RefSeq" id="WP_039740470.1">
    <property type="nucleotide sequence ID" value="NZ_JTCM02000056.1"/>
</dbReference>
<dbReference type="GO" id="GO:0008202">
    <property type="term" value="P:steroid metabolic process"/>
    <property type="evidence" value="ECO:0007669"/>
    <property type="project" value="TreeGrafter"/>
</dbReference>
<dbReference type="InterPro" id="IPR020904">
    <property type="entry name" value="Sc_DH/Rdtase_CS"/>
</dbReference>
<evidence type="ECO:0000256" key="2">
    <source>
        <dbReference type="RuleBase" id="RU000363"/>
    </source>
</evidence>